<proteinExistence type="inferred from homology"/>
<dbReference type="Proteomes" id="UP000229641">
    <property type="component" value="Unassembled WGS sequence"/>
</dbReference>
<dbReference type="PANTHER" id="PTHR43025">
    <property type="entry name" value="MONOGALACTOSYLDIACYLGLYCEROL SYNTHASE"/>
    <property type="match status" value="1"/>
</dbReference>
<dbReference type="AlphaFoldDB" id="A0A2H0M0X2"/>
<keyword evidence="3" id="KW-0328">Glycosyltransferase</keyword>
<gene>
    <name evidence="7" type="ORF">COV72_03270</name>
</gene>
<dbReference type="Gene3D" id="3.40.50.2000">
    <property type="entry name" value="Glycogen Phosphorylase B"/>
    <property type="match status" value="1"/>
</dbReference>
<protein>
    <recommendedName>
        <fullName evidence="9">Galactosyldiacylglycerol synthase</fullName>
    </recommendedName>
</protein>
<dbReference type="InterPro" id="IPR050519">
    <property type="entry name" value="Glycosyltransf_28_UgtP"/>
</dbReference>
<name>A0A2H0M0X2_9BACT</name>
<evidence type="ECO:0000259" key="5">
    <source>
        <dbReference type="Pfam" id="PF04101"/>
    </source>
</evidence>
<evidence type="ECO:0008006" key="9">
    <source>
        <dbReference type="Google" id="ProtNLM"/>
    </source>
</evidence>
<dbReference type="Pfam" id="PF04101">
    <property type="entry name" value="Glyco_tran_28_C"/>
    <property type="match status" value="1"/>
</dbReference>
<evidence type="ECO:0000313" key="7">
    <source>
        <dbReference type="EMBL" id="PIQ89375.1"/>
    </source>
</evidence>
<comment type="subcellular location">
    <subcellularLocation>
        <location evidence="1">Membrane</location>
    </subcellularLocation>
</comment>
<dbReference type="GO" id="GO:0016758">
    <property type="term" value="F:hexosyltransferase activity"/>
    <property type="evidence" value="ECO:0007669"/>
    <property type="project" value="InterPro"/>
</dbReference>
<comment type="caution">
    <text evidence="7">The sequence shown here is derived from an EMBL/GenBank/DDBJ whole genome shotgun (WGS) entry which is preliminary data.</text>
</comment>
<accession>A0A2H0M0X2</accession>
<comment type="similarity">
    <text evidence="2">Belongs to the glycosyltransferase 28 family.</text>
</comment>
<dbReference type="InterPro" id="IPR009695">
    <property type="entry name" value="Diacylglyc_glucosyltr_N"/>
</dbReference>
<feature type="domain" description="Diacylglycerol glucosyltransferase N-terminal" evidence="6">
    <location>
        <begin position="14"/>
        <end position="177"/>
    </location>
</feature>
<reference evidence="7 8" key="1">
    <citation type="submission" date="2017-09" db="EMBL/GenBank/DDBJ databases">
        <title>Depth-based differentiation of microbial function through sediment-hosted aquifers and enrichment of novel symbionts in the deep terrestrial subsurface.</title>
        <authorList>
            <person name="Probst A.J."/>
            <person name="Ladd B."/>
            <person name="Jarett J.K."/>
            <person name="Geller-Mcgrath D.E."/>
            <person name="Sieber C.M."/>
            <person name="Emerson J.B."/>
            <person name="Anantharaman K."/>
            <person name="Thomas B.C."/>
            <person name="Malmstrom R."/>
            <person name="Stieglmeier M."/>
            <person name="Klingl A."/>
            <person name="Woyke T."/>
            <person name="Ryan C.M."/>
            <person name="Banfield J.F."/>
        </authorList>
    </citation>
    <scope>NUCLEOTIDE SEQUENCE [LARGE SCALE GENOMIC DNA]</scope>
    <source>
        <strain evidence="7">CG11_big_fil_rev_8_21_14_0_20_42_13</strain>
    </source>
</reference>
<sequence length="363" mass="40763">MKILIVYATAGAGHKKAAEAVYQAAKQKKLDVKIIDILDYANPFFKYLYSCGYIFLIKNFSFLWRLIFYITHHSRSTLIRKIIAFFDSLNCGRYFDFLRQERFDLVISTHFMSTEMTSRLKDDLAMRLVNVVTDYGVHRLWLNLKTDKYLVASNFTRDILVSYGIAENIISVTGIPIDSKFSQNYDRVELSEKLGVSNNLFTILIMTGAIGMGPIREIIEALKNDNQLLVVCGSNKRLYAQLENISSPNLKLFALVDNVYELMSVSDLIITKPGGMSVSESLTKSLPMIFFSIIPGQELVNAEIIQESGAGIILKDAGKIKDLVAEFRNNKEKLLNFKNNAGSLSHPDAAVKILDVSLANPAS</sequence>
<evidence type="ECO:0000256" key="1">
    <source>
        <dbReference type="ARBA" id="ARBA00004370"/>
    </source>
</evidence>
<dbReference type="GO" id="GO:0016020">
    <property type="term" value="C:membrane"/>
    <property type="evidence" value="ECO:0007669"/>
    <property type="project" value="UniProtKB-SubCell"/>
</dbReference>
<keyword evidence="4" id="KW-0808">Transferase</keyword>
<evidence type="ECO:0000313" key="8">
    <source>
        <dbReference type="Proteomes" id="UP000229641"/>
    </source>
</evidence>
<dbReference type="EMBL" id="PCWA01000045">
    <property type="protein sequence ID" value="PIQ89375.1"/>
    <property type="molecule type" value="Genomic_DNA"/>
</dbReference>
<evidence type="ECO:0000256" key="4">
    <source>
        <dbReference type="ARBA" id="ARBA00022679"/>
    </source>
</evidence>
<dbReference type="Pfam" id="PF06925">
    <property type="entry name" value="MGDG_synth"/>
    <property type="match status" value="1"/>
</dbReference>
<evidence type="ECO:0000259" key="6">
    <source>
        <dbReference type="Pfam" id="PF06925"/>
    </source>
</evidence>
<dbReference type="GO" id="GO:0009247">
    <property type="term" value="P:glycolipid biosynthetic process"/>
    <property type="evidence" value="ECO:0007669"/>
    <property type="project" value="InterPro"/>
</dbReference>
<dbReference type="SUPFAM" id="SSF53756">
    <property type="entry name" value="UDP-Glycosyltransferase/glycogen phosphorylase"/>
    <property type="match status" value="1"/>
</dbReference>
<evidence type="ECO:0000256" key="2">
    <source>
        <dbReference type="ARBA" id="ARBA00006962"/>
    </source>
</evidence>
<feature type="domain" description="Glycosyl transferase family 28 C-terminal" evidence="5">
    <location>
        <begin position="222"/>
        <end position="349"/>
    </location>
</feature>
<organism evidence="7 8">
    <name type="scientific">Candidatus Ghiorseimicrobium undicola</name>
    <dbReference type="NCBI Taxonomy" id="1974746"/>
    <lineage>
        <taxon>Bacteria</taxon>
        <taxon>Pseudomonadati</taxon>
        <taxon>Candidatus Omnitrophota</taxon>
        <taxon>Candidatus Ghiorseimicrobium</taxon>
    </lineage>
</organism>
<dbReference type="PANTHER" id="PTHR43025:SF3">
    <property type="entry name" value="MONOGALACTOSYLDIACYLGLYCEROL SYNTHASE 1, CHLOROPLASTIC"/>
    <property type="match status" value="1"/>
</dbReference>
<evidence type="ECO:0000256" key="3">
    <source>
        <dbReference type="ARBA" id="ARBA00022676"/>
    </source>
</evidence>
<dbReference type="InterPro" id="IPR007235">
    <property type="entry name" value="Glyco_trans_28_C"/>
</dbReference>